<reference evidence="2 3" key="1">
    <citation type="submission" date="2013-02" db="EMBL/GenBank/DDBJ databases">
        <title>Whole genome shotgun sequence of Gordonia malaquae NBRC 108250.</title>
        <authorList>
            <person name="Yoshida I."/>
            <person name="Hosoyama A."/>
            <person name="Tsuchikane K."/>
            <person name="Ando Y."/>
            <person name="Baba S."/>
            <person name="Ohji S."/>
            <person name="Hamada M."/>
            <person name="Tamura T."/>
            <person name="Yamazoe A."/>
            <person name="Yamazaki S."/>
            <person name="Fujita N."/>
        </authorList>
    </citation>
    <scope>NUCLEOTIDE SEQUENCE [LARGE SCALE GENOMIC DNA]</scope>
    <source>
        <strain evidence="2 3">NBRC 108250</strain>
    </source>
</reference>
<proteinExistence type="predicted"/>
<feature type="compositionally biased region" description="Pro residues" evidence="1">
    <location>
        <begin position="123"/>
        <end position="137"/>
    </location>
</feature>
<evidence type="ECO:0008006" key="4">
    <source>
        <dbReference type="Google" id="ProtNLM"/>
    </source>
</evidence>
<keyword evidence="3" id="KW-1185">Reference proteome</keyword>
<name>M3VHH3_GORML</name>
<evidence type="ECO:0000313" key="3">
    <source>
        <dbReference type="Proteomes" id="UP000035009"/>
    </source>
</evidence>
<gene>
    <name evidence="2" type="ORF">GM1_055_00050</name>
</gene>
<evidence type="ECO:0000313" key="2">
    <source>
        <dbReference type="EMBL" id="GAC81974.1"/>
    </source>
</evidence>
<comment type="caution">
    <text evidence="2">The sequence shown here is derived from an EMBL/GenBank/DDBJ whole genome shotgun (WGS) entry which is preliminary data.</text>
</comment>
<feature type="region of interest" description="Disordered" evidence="1">
    <location>
        <begin position="114"/>
        <end position="162"/>
    </location>
</feature>
<dbReference type="eggNOG" id="ENOG502ZPAP">
    <property type="taxonomic scope" value="Bacteria"/>
</dbReference>
<protein>
    <recommendedName>
        <fullName evidence="4">Helix-turn-helix domain-containing protein</fullName>
    </recommendedName>
</protein>
<evidence type="ECO:0000256" key="1">
    <source>
        <dbReference type="SAM" id="MobiDB-lite"/>
    </source>
</evidence>
<dbReference type="Proteomes" id="UP000035009">
    <property type="component" value="Unassembled WGS sequence"/>
</dbReference>
<dbReference type="STRING" id="410332.SAMN04488550_4576"/>
<organism evidence="2 3">
    <name type="scientific">Gordonia malaquae NBRC 108250</name>
    <dbReference type="NCBI Taxonomy" id="1223542"/>
    <lineage>
        <taxon>Bacteria</taxon>
        <taxon>Bacillati</taxon>
        <taxon>Actinomycetota</taxon>
        <taxon>Actinomycetes</taxon>
        <taxon>Mycobacteriales</taxon>
        <taxon>Gordoniaceae</taxon>
        <taxon>Gordonia</taxon>
    </lineage>
</organism>
<sequence>MVDMKMFSAAEASRETGVSRTTIMRKLASGEFPQATKDDDGWHIPLADLLAVGLSPGRPSPPVRGHDQSEVRTVAELSHQVELLRVQLAAAQQLAVEKDRLAAEKDRVIETQAQALRALEAAPSPPEQPSAAPPVEPEPQVSTPAPAAQPARRGGILGLLGF</sequence>
<feature type="compositionally biased region" description="Low complexity" evidence="1">
    <location>
        <begin position="138"/>
        <end position="151"/>
    </location>
</feature>
<dbReference type="AlphaFoldDB" id="M3VHH3"/>
<dbReference type="EMBL" id="BAOP01000055">
    <property type="protein sequence ID" value="GAC81974.1"/>
    <property type="molecule type" value="Genomic_DNA"/>
</dbReference>
<accession>M3VHH3</accession>